<dbReference type="GO" id="GO:0046983">
    <property type="term" value="F:protein dimerization activity"/>
    <property type="evidence" value="ECO:0007669"/>
    <property type="project" value="InterPro"/>
</dbReference>
<dbReference type="PANTHER" id="PTHR23272:SF184">
    <property type="entry name" value="OS03G0311250 PROTEIN"/>
    <property type="match status" value="1"/>
</dbReference>
<dbReference type="PANTHER" id="PTHR23272">
    <property type="entry name" value="BED FINGER-RELATED"/>
    <property type="match status" value="1"/>
</dbReference>
<evidence type="ECO:0000313" key="3">
    <source>
        <dbReference type="Proteomes" id="UP001280121"/>
    </source>
</evidence>
<feature type="domain" description="HAT C-terminal dimerisation" evidence="1">
    <location>
        <begin position="17"/>
        <end position="79"/>
    </location>
</feature>
<accession>A0AAD9X3G1</accession>
<gene>
    <name evidence="2" type="ORF">Ddye_011896</name>
</gene>
<dbReference type="Proteomes" id="UP001280121">
    <property type="component" value="Unassembled WGS sequence"/>
</dbReference>
<dbReference type="SUPFAM" id="SSF53098">
    <property type="entry name" value="Ribonuclease H-like"/>
    <property type="match status" value="1"/>
</dbReference>
<dbReference type="EMBL" id="JANJYI010000004">
    <property type="protein sequence ID" value="KAK2652040.1"/>
    <property type="molecule type" value="Genomic_DNA"/>
</dbReference>
<reference evidence="2" key="1">
    <citation type="journal article" date="2023" name="Plant J.">
        <title>Genome sequences and population genomics provide insights into the demographic history, inbreeding, and mutation load of two 'living fossil' tree species of Dipteronia.</title>
        <authorList>
            <person name="Feng Y."/>
            <person name="Comes H.P."/>
            <person name="Chen J."/>
            <person name="Zhu S."/>
            <person name="Lu R."/>
            <person name="Zhang X."/>
            <person name="Li P."/>
            <person name="Qiu J."/>
            <person name="Olsen K.M."/>
            <person name="Qiu Y."/>
        </authorList>
    </citation>
    <scope>NUCLEOTIDE SEQUENCE</scope>
    <source>
        <strain evidence="2">KIB01</strain>
    </source>
</reference>
<name>A0AAD9X3G1_9ROSI</name>
<dbReference type="AlphaFoldDB" id="A0AAD9X3G1"/>
<dbReference type="InterPro" id="IPR008906">
    <property type="entry name" value="HATC_C_dom"/>
</dbReference>
<keyword evidence="3" id="KW-1185">Reference proteome</keyword>
<comment type="caution">
    <text evidence="2">The sequence shown here is derived from an EMBL/GenBank/DDBJ whole genome shotgun (WGS) entry which is preliminary data.</text>
</comment>
<dbReference type="Pfam" id="PF05699">
    <property type="entry name" value="Dimer_Tnp_hAT"/>
    <property type="match status" value="1"/>
</dbReference>
<evidence type="ECO:0000259" key="1">
    <source>
        <dbReference type="Pfam" id="PF05699"/>
    </source>
</evidence>
<dbReference type="InterPro" id="IPR012337">
    <property type="entry name" value="RNaseH-like_sf"/>
</dbReference>
<organism evidence="2 3">
    <name type="scientific">Dipteronia dyeriana</name>
    <dbReference type="NCBI Taxonomy" id="168575"/>
    <lineage>
        <taxon>Eukaryota</taxon>
        <taxon>Viridiplantae</taxon>
        <taxon>Streptophyta</taxon>
        <taxon>Embryophyta</taxon>
        <taxon>Tracheophyta</taxon>
        <taxon>Spermatophyta</taxon>
        <taxon>Magnoliopsida</taxon>
        <taxon>eudicotyledons</taxon>
        <taxon>Gunneridae</taxon>
        <taxon>Pentapetalae</taxon>
        <taxon>rosids</taxon>
        <taxon>malvids</taxon>
        <taxon>Sapindales</taxon>
        <taxon>Sapindaceae</taxon>
        <taxon>Hippocastanoideae</taxon>
        <taxon>Acereae</taxon>
        <taxon>Dipteronia</taxon>
    </lineage>
</organism>
<sequence>MASGSGDGPRHSIPMKEDTKDTKIDILHWWNEHERYFPILATIAKQILSTPVSTVAVKQQFSADENILDSRRSFLSPKSI</sequence>
<protein>
    <recommendedName>
        <fullName evidence="1">HAT C-terminal dimerisation domain-containing protein</fullName>
    </recommendedName>
</protein>
<proteinExistence type="predicted"/>
<evidence type="ECO:0000313" key="2">
    <source>
        <dbReference type="EMBL" id="KAK2652040.1"/>
    </source>
</evidence>